<evidence type="ECO:0000256" key="1">
    <source>
        <dbReference type="SAM" id="MobiDB-lite"/>
    </source>
</evidence>
<keyword evidence="3" id="KW-1185">Reference proteome</keyword>
<feature type="compositionally biased region" description="Polar residues" evidence="1">
    <location>
        <begin position="18"/>
        <end position="28"/>
    </location>
</feature>
<dbReference type="AlphaFoldDB" id="A0A0D0E5Z8"/>
<sequence length="73" mass="7939">VTCLEPGVGGSSKGSGKQDTINLMSPQGGQDWKRQRQKSPGYQERQSDEEVRGTKKNSPMGLGKRRLTPLGHS</sequence>
<accession>A0A0D0E5Z8</accession>
<feature type="non-terminal residue" evidence="2">
    <location>
        <position position="1"/>
    </location>
</feature>
<name>A0A0D0E5Z8_9AGAM</name>
<reference evidence="3" key="2">
    <citation type="submission" date="2015-01" db="EMBL/GenBank/DDBJ databases">
        <title>Evolutionary Origins and Diversification of the Mycorrhizal Mutualists.</title>
        <authorList>
            <consortium name="DOE Joint Genome Institute"/>
            <consortium name="Mycorrhizal Genomics Consortium"/>
            <person name="Kohler A."/>
            <person name="Kuo A."/>
            <person name="Nagy L.G."/>
            <person name="Floudas D."/>
            <person name="Copeland A."/>
            <person name="Barry K.W."/>
            <person name="Cichocki N."/>
            <person name="Veneault-Fourrey C."/>
            <person name="LaButti K."/>
            <person name="Lindquist E.A."/>
            <person name="Lipzen A."/>
            <person name="Lundell T."/>
            <person name="Morin E."/>
            <person name="Murat C."/>
            <person name="Riley R."/>
            <person name="Ohm R."/>
            <person name="Sun H."/>
            <person name="Tunlid A."/>
            <person name="Henrissat B."/>
            <person name="Grigoriev I.V."/>
            <person name="Hibbett D.S."/>
            <person name="Martin F."/>
        </authorList>
    </citation>
    <scope>NUCLEOTIDE SEQUENCE [LARGE SCALE GENOMIC DNA]</scope>
    <source>
        <strain evidence="3">Ve08.2h10</strain>
    </source>
</reference>
<evidence type="ECO:0000313" key="3">
    <source>
        <dbReference type="Proteomes" id="UP000054538"/>
    </source>
</evidence>
<gene>
    <name evidence="2" type="ORF">PAXRUDRAFT_137531</name>
</gene>
<evidence type="ECO:0000313" key="2">
    <source>
        <dbReference type="EMBL" id="KIK96864.1"/>
    </source>
</evidence>
<dbReference type="InParanoid" id="A0A0D0E5Z8"/>
<reference evidence="2 3" key="1">
    <citation type="submission" date="2014-04" db="EMBL/GenBank/DDBJ databases">
        <authorList>
            <consortium name="DOE Joint Genome Institute"/>
            <person name="Kuo A."/>
            <person name="Kohler A."/>
            <person name="Jargeat P."/>
            <person name="Nagy L.G."/>
            <person name="Floudas D."/>
            <person name="Copeland A."/>
            <person name="Barry K.W."/>
            <person name="Cichocki N."/>
            <person name="Veneault-Fourrey C."/>
            <person name="LaButti K."/>
            <person name="Lindquist E.A."/>
            <person name="Lipzen A."/>
            <person name="Lundell T."/>
            <person name="Morin E."/>
            <person name="Murat C."/>
            <person name="Sun H."/>
            <person name="Tunlid A."/>
            <person name="Henrissat B."/>
            <person name="Grigoriev I.V."/>
            <person name="Hibbett D.S."/>
            <person name="Martin F."/>
            <person name="Nordberg H.P."/>
            <person name="Cantor M.N."/>
            <person name="Hua S.X."/>
        </authorList>
    </citation>
    <scope>NUCLEOTIDE SEQUENCE [LARGE SCALE GENOMIC DNA]</scope>
    <source>
        <strain evidence="2 3">Ve08.2h10</strain>
    </source>
</reference>
<dbReference type="Proteomes" id="UP000054538">
    <property type="component" value="Unassembled WGS sequence"/>
</dbReference>
<protein>
    <submittedName>
        <fullName evidence="2">Uncharacterized protein</fullName>
    </submittedName>
</protein>
<proteinExistence type="predicted"/>
<organism evidence="2 3">
    <name type="scientific">Paxillus rubicundulus Ve08.2h10</name>
    <dbReference type="NCBI Taxonomy" id="930991"/>
    <lineage>
        <taxon>Eukaryota</taxon>
        <taxon>Fungi</taxon>
        <taxon>Dikarya</taxon>
        <taxon>Basidiomycota</taxon>
        <taxon>Agaricomycotina</taxon>
        <taxon>Agaricomycetes</taxon>
        <taxon>Agaricomycetidae</taxon>
        <taxon>Boletales</taxon>
        <taxon>Paxilineae</taxon>
        <taxon>Paxillaceae</taxon>
        <taxon>Paxillus</taxon>
    </lineage>
</organism>
<dbReference type="HOGENOM" id="CLU_2711656_0_0_1"/>
<feature type="region of interest" description="Disordered" evidence="1">
    <location>
        <begin position="1"/>
        <end position="73"/>
    </location>
</feature>
<dbReference type="EMBL" id="KN824964">
    <property type="protein sequence ID" value="KIK96864.1"/>
    <property type="molecule type" value="Genomic_DNA"/>
</dbReference>